<dbReference type="Proteomes" id="UP001164746">
    <property type="component" value="Chromosome 17"/>
</dbReference>
<dbReference type="EMBL" id="CP111028">
    <property type="protein sequence ID" value="WAR31372.1"/>
    <property type="molecule type" value="Genomic_DNA"/>
</dbReference>
<proteinExistence type="predicted"/>
<organism evidence="1 2">
    <name type="scientific">Mya arenaria</name>
    <name type="common">Soft-shell clam</name>
    <dbReference type="NCBI Taxonomy" id="6604"/>
    <lineage>
        <taxon>Eukaryota</taxon>
        <taxon>Metazoa</taxon>
        <taxon>Spiralia</taxon>
        <taxon>Lophotrochozoa</taxon>
        <taxon>Mollusca</taxon>
        <taxon>Bivalvia</taxon>
        <taxon>Autobranchia</taxon>
        <taxon>Heteroconchia</taxon>
        <taxon>Euheterodonta</taxon>
        <taxon>Imparidentia</taxon>
        <taxon>Neoheterodontei</taxon>
        <taxon>Myida</taxon>
        <taxon>Myoidea</taxon>
        <taxon>Myidae</taxon>
        <taxon>Mya</taxon>
    </lineage>
</organism>
<evidence type="ECO:0000313" key="1">
    <source>
        <dbReference type="EMBL" id="WAR31372.1"/>
    </source>
</evidence>
<evidence type="ECO:0000313" key="2">
    <source>
        <dbReference type="Proteomes" id="UP001164746"/>
    </source>
</evidence>
<keyword evidence="2" id="KW-1185">Reference proteome</keyword>
<sequence>MQESSPMSSFSIPNIRDKLQNNRLINIDPQCDLDTGIADDTLLSLQKDDLQDSMKQKMQFCPPDYELERYQNKMLFSAMFIINVTMCKTIETELNSNILMIEVESKHLI</sequence>
<reference evidence="1" key="1">
    <citation type="submission" date="2022-11" db="EMBL/GenBank/DDBJ databases">
        <title>Centuries of genome instability and evolution in soft-shell clam transmissible cancer (bioRxiv).</title>
        <authorList>
            <person name="Hart S.F.M."/>
            <person name="Yonemitsu M.A."/>
            <person name="Giersch R.M."/>
            <person name="Beal B.F."/>
            <person name="Arriagada G."/>
            <person name="Davis B.W."/>
            <person name="Ostrander E.A."/>
            <person name="Goff S.P."/>
            <person name="Metzger M.J."/>
        </authorList>
    </citation>
    <scope>NUCLEOTIDE SEQUENCE</scope>
    <source>
        <strain evidence="1">MELC-2E11</strain>
        <tissue evidence="1">Siphon/mantle</tissue>
    </source>
</reference>
<gene>
    <name evidence="1" type="ORF">MAR_033914</name>
</gene>
<protein>
    <submittedName>
        <fullName evidence="1">Uncharacterized protein</fullName>
    </submittedName>
</protein>
<name>A0ABY7GAC1_MYAAR</name>
<accession>A0ABY7GAC1</accession>